<gene>
    <name evidence="3" type="ORF">GCM10010991_07980</name>
</gene>
<keyword evidence="2" id="KW-1133">Transmembrane helix</keyword>
<comment type="caution">
    <text evidence="3">The sequence shown here is derived from an EMBL/GenBank/DDBJ whole genome shotgun (WGS) entry which is preliminary data.</text>
</comment>
<dbReference type="RefSeq" id="WP_146285443.1">
    <property type="nucleotide sequence ID" value="NZ_BMLP01000001.1"/>
</dbReference>
<organism evidence="3 4">
    <name type="scientific">Gemmobacter aquaticus</name>
    <dbReference type="NCBI Taxonomy" id="490185"/>
    <lineage>
        <taxon>Bacteria</taxon>
        <taxon>Pseudomonadati</taxon>
        <taxon>Pseudomonadota</taxon>
        <taxon>Alphaproteobacteria</taxon>
        <taxon>Rhodobacterales</taxon>
        <taxon>Paracoccaceae</taxon>
        <taxon>Gemmobacter</taxon>
    </lineage>
</organism>
<evidence type="ECO:0000256" key="2">
    <source>
        <dbReference type="SAM" id="Phobius"/>
    </source>
</evidence>
<dbReference type="SUPFAM" id="SSF48452">
    <property type="entry name" value="TPR-like"/>
    <property type="match status" value="1"/>
</dbReference>
<dbReference type="OrthoDB" id="9815847at2"/>
<feature type="transmembrane region" description="Helical" evidence="2">
    <location>
        <begin position="93"/>
        <end position="113"/>
    </location>
</feature>
<protein>
    <submittedName>
        <fullName evidence="3">C-type cytochrome biogenesis protein CcmI</fullName>
    </submittedName>
</protein>
<dbReference type="GO" id="GO:0017004">
    <property type="term" value="P:cytochrome complex assembly"/>
    <property type="evidence" value="ECO:0007669"/>
    <property type="project" value="UniProtKB-KW"/>
</dbReference>
<evidence type="ECO:0000313" key="3">
    <source>
        <dbReference type="EMBL" id="GGO26877.1"/>
    </source>
</evidence>
<accession>A0A918DCA4</accession>
<dbReference type="InterPro" id="IPR017560">
    <property type="entry name" value="Cyt_c_biogenesis_CcmI"/>
</dbReference>
<dbReference type="InterPro" id="IPR011990">
    <property type="entry name" value="TPR-like_helical_dom_sf"/>
</dbReference>
<keyword evidence="4" id="KW-1185">Reference proteome</keyword>
<evidence type="ECO:0000313" key="4">
    <source>
        <dbReference type="Proteomes" id="UP000598196"/>
    </source>
</evidence>
<keyword evidence="1" id="KW-0201">Cytochrome c-type biogenesis</keyword>
<keyword evidence="2" id="KW-0472">Membrane</keyword>
<name>A0A918DCA4_9RHOB</name>
<dbReference type="AlphaFoldDB" id="A0A918DCA4"/>
<dbReference type="Gene3D" id="1.25.40.10">
    <property type="entry name" value="Tetratricopeptide repeat domain"/>
    <property type="match status" value="1"/>
</dbReference>
<dbReference type="Proteomes" id="UP000598196">
    <property type="component" value="Unassembled WGS sequence"/>
</dbReference>
<dbReference type="EMBL" id="BMLP01000001">
    <property type="protein sequence ID" value="GGO26877.1"/>
    <property type="molecule type" value="Genomic_DNA"/>
</dbReference>
<dbReference type="NCBIfam" id="TIGR03142">
    <property type="entry name" value="cytochro_ccmI"/>
    <property type="match status" value="1"/>
</dbReference>
<evidence type="ECO:0000256" key="1">
    <source>
        <dbReference type="ARBA" id="ARBA00022748"/>
    </source>
</evidence>
<reference evidence="3 4" key="1">
    <citation type="journal article" date="2014" name="Int. J. Syst. Evol. Microbiol.">
        <title>Complete genome sequence of Corynebacterium casei LMG S-19264T (=DSM 44701T), isolated from a smear-ripened cheese.</title>
        <authorList>
            <consortium name="US DOE Joint Genome Institute (JGI-PGF)"/>
            <person name="Walter F."/>
            <person name="Albersmeier A."/>
            <person name="Kalinowski J."/>
            <person name="Ruckert C."/>
        </authorList>
    </citation>
    <scope>NUCLEOTIDE SEQUENCE [LARGE SCALE GENOMIC DNA]</scope>
    <source>
        <strain evidence="3 4">CGMCC 1.7029</strain>
    </source>
</reference>
<proteinExistence type="predicted"/>
<keyword evidence="2" id="KW-0812">Transmembrane</keyword>
<sequence length="409" mass="43290">MTVFWITAGALLVASAIAMMIALRRGVPDADTAGAADLRVYRDQLAEIERDAARGTIPADEAARLRVEVSRRILEADKNARFSGAGLTQRGTVVAALLILGALAGAVSLYLTIGAPRYPDMPLVARIAEADVARANRQSQAEAEAAIPAPPPATDVDPQFLELMEKLRAATKDRPDDLRGQQLLARNEAQLGNLRAAWAAQEAVIRLKGDQATAADWEFLAQLKIFAAGGYVSPEAEVALTEALRRDPRAEGARYFSGLMLIQTGRPDLAFPLWRDVLESAAPDSPWVDPIRTDIAALAEVAGVRYEPPAAPMVAGAPGPDAASMAAAADMTDAERAEMVAGMVGQLDARLTAEGGSPEEWARLVSSYAVMGKLEEARGALDRARTALKDQPEAVKIVEAAATDAGITP</sequence>